<dbReference type="AlphaFoldDB" id="A0A0C9UY17"/>
<evidence type="ECO:0000313" key="2">
    <source>
        <dbReference type="EMBL" id="KIJ29980.1"/>
    </source>
</evidence>
<keyword evidence="1" id="KW-0233">DNA recombination</keyword>
<dbReference type="Gene3D" id="1.10.443.10">
    <property type="entry name" value="Intergrase catalytic core"/>
    <property type="match status" value="1"/>
</dbReference>
<dbReference type="InterPro" id="IPR011010">
    <property type="entry name" value="DNA_brk_join_enz"/>
</dbReference>
<dbReference type="SUPFAM" id="SSF56349">
    <property type="entry name" value="DNA breaking-rejoining enzymes"/>
    <property type="match status" value="1"/>
</dbReference>
<dbReference type="HOGENOM" id="CLU_083223_0_0_1"/>
<evidence type="ECO:0000256" key="1">
    <source>
        <dbReference type="ARBA" id="ARBA00023172"/>
    </source>
</evidence>
<dbReference type="OrthoDB" id="5598396at2759"/>
<dbReference type="InterPro" id="IPR013762">
    <property type="entry name" value="Integrase-like_cat_sf"/>
</dbReference>
<dbReference type="EMBL" id="KN837271">
    <property type="protein sequence ID" value="KIJ29980.1"/>
    <property type="molecule type" value="Genomic_DNA"/>
</dbReference>
<accession>A0A0C9UY17</accession>
<sequence>MASPPEPTTDSLSFFVVYMSHHIKPSSVGCYLSGICNSLEPYYPNVRAVRAAPIVSCSLAGMKKLRRLQPTRRKHALEYDDLRAIIATLPINPSHNELLFVTMLLTGFHSLLRLAELTVADTIVKCTARKLTLRHTLMMEGSRYSFTLPFHKADRFYAGNTVIIEALPRSPIDPMFHLCRYLSSRNQTFPLLPGHLLTLPALWVTTAGHPPTYSWFVSRLQNILGKDVTGHSLHSEGTTTLALAGAANNVIQGMG</sequence>
<protein>
    <submittedName>
        <fullName evidence="2">Unplaced genomic scaffold SPHSTscaffold_196, whole genome shotgun sequence</fullName>
    </submittedName>
</protein>
<name>A0A0C9UY17_SPHS4</name>
<gene>
    <name evidence="2" type="ORF">M422DRAFT_187692</name>
</gene>
<dbReference type="PANTHER" id="PTHR34605:SF3">
    <property type="entry name" value="P CELL-TYPE AGGLUTINATION PROTEIN MAP4-LIKE-RELATED"/>
    <property type="match status" value="1"/>
</dbReference>
<dbReference type="GO" id="GO:0003677">
    <property type="term" value="F:DNA binding"/>
    <property type="evidence" value="ECO:0007669"/>
    <property type="project" value="InterPro"/>
</dbReference>
<keyword evidence="3" id="KW-1185">Reference proteome</keyword>
<dbReference type="GO" id="GO:0015074">
    <property type="term" value="P:DNA integration"/>
    <property type="evidence" value="ECO:0007669"/>
    <property type="project" value="InterPro"/>
</dbReference>
<evidence type="ECO:0000313" key="3">
    <source>
        <dbReference type="Proteomes" id="UP000054279"/>
    </source>
</evidence>
<dbReference type="InterPro" id="IPR052925">
    <property type="entry name" value="Phage_Integrase-like_Recomb"/>
</dbReference>
<reference evidence="2 3" key="1">
    <citation type="submission" date="2014-06" db="EMBL/GenBank/DDBJ databases">
        <title>Evolutionary Origins and Diversification of the Mycorrhizal Mutualists.</title>
        <authorList>
            <consortium name="DOE Joint Genome Institute"/>
            <consortium name="Mycorrhizal Genomics Consortium"/>
            <person name="Kohler A."/>
            <person name="Kuo A."/>
            <person name="Nagy L.G."/>
            <person name="Floudas D."/>
            <person name="Copeland A."/>
            <person name="Barry K.W."/>
            <person name="Cichocki N."/>
            <person name="Veneault-Fourrey C."/>
            <person name="LaButti K."/>
            <person name="Lindquist E.A."/>
            <person name="Lipzen A."/>
            <person name="Lundell T."/>
            <person name="Morin E."/>
            <person name="Murat C."/>
            <person name="Riley R."/>
            <person name="Ohm R."/>
            <person name="Sun H."/>
            <person name="Tunlid A."/>
            <person name="Henrissat B."/>
            <person name="Grigoriev I.V."/>
            <person name="Hibbett D.S."/>
            <person name="Martin F."/>
        </authorList>
    </citation>
    <scope>NUCLEOTIDE SEQUENCE [LARGE SCALE GENOMIC DNA]</scope>
    <source>
        <strain evidence="2 3">SS14</strain>
    </source>
</reference>
<dbReference type="Proteomes" id="UP000054279">
    <property type="component" value="Unassembled WGS sequence"/>
</dbReference>
<dbReference type="PANTHER" id="PTHR34605">
    <property type="entry name" value="PHAGE_INTEGRASE DOMAIN-CONTAINING PROTEIN"/>
    <property type="match status" value="1"/>
</dbReference>
<dbReference type="GO" id="GO:0006310">
    <property type="term" value="P:DNA recombination"/>
    <property type="evidence" value="ECO:0007669"/>
    <property type="project" value="UniProtKB-KW"/>
</dbReference>
<proteinExistence type="predicted"/>
<organism evidence="2 3">
    <name type="scientific">Sphaerobolus stellatus (strain SS14)</name>
    <dbReference type="NCBI Taxonomy" id="990650"/>
    <lineage>
        <taxon>Eukaryota</taxon>
        <taxon>Fungi</taxon>
        <taxon>Dikarya</taxon>
        <taxon>Basidiomycota</taxon>
        <taxon>Agaricomycotina</taxon>
        <taxon>Agaricomycetes</taxon>
        <taxon>Phallomycetidae</taxon>
        <taxon>Geastrales</taxon>
        <taxon>Sphaerobolaceae</taxon>
        <taxon>Sphaerobolus</taxon>
    </lineage>
</organism>